<evidence type="ECO:0008006" key="3">
    <source>
        <dbReference type="Google" id="ProtNLM"/>
    </source>
</evidence>
<name>A0A8J3EM70_9BACL</name>
<accession>A0A8J3EM70</accession>
<protein>
    <recommendedName>
        <fullName evidence="3">DUF2642 domain-containing protein</fullName>
    </recommendedName>
</protein>
<proteinExistence type="predicted"/>
<reference evidence="1" key="2">
    <citation type="submission" date="2020-09" db="EMBL/GenBank/DDBJ databases">
        <authorList>
            <person name="Sun Q."/>
            <person name="Zhou Y."/>
        </authorList>
    </citation>
    <scope>NUCLEOTIDE SEQUENCE</scope>
    <source>
        <strain evidence="1">CGMCC 1.12777</strain>
    </source>
</reference>
<evidence type="ECO:0000313" key="2">
    <source>
        <dbReference type="Proteomes" id="UP000656813"/>
    </source>
</evidence>
<dbReference type="Proteomes" id="UP000656813">
    <property type="component" value="Unassembled WGS sequence"/>
</dbReference>
<comment type="caution">
    <text evidence="1">The sequence shown here is derived from an EMBL/GenBank/DDBJ whole genome shotgun (WGS) entry which is preliminary data.</text>
</comment>
<gene>
    <name evidence="1" type="ORF">GCM10007096_19350</name>
</gene>
<dbReference type="EMBL" id="BMFV01000012">
    <property type="protein sequence ID" value="GGH81442.1"/>
    <property type="molecule type" value="Genomic_DNA"/>
</dbReference>
<sequence>MADQTLRRALLMNLLNQLNQQQQSGLNLDLSFLLDGSLNLSRSGSTTPTPTPTTPTSISELLESLVGQQVQLTTPFDTITGTLIAVRSDYVVVVENSGDQVLVKLDKIELVTETQ</sequence>
<reference evidence="1" key="1">
    <citation type="journal article" date="2014" name="Int. J. Syst. Evol. Microbiol.">
        <title>Complete genome sequence of Corynebacterium casei LMG S-19264T (=DSM 44701T), isolated from a smear-ripened cheese.</title>
        <authorList>
            <consortium name="US DOE Joint Genome Institute (JGI-PGF)"/>
            <person name="Walter F."/>
            <person name="Albersmeier A."/>
            <person name="Kalinowski J."/>
            <person name="Ruckert C."/>
        </authorList>
    </citation>
    <scope>NUCLEOTIDE SEQUENCE</scope>
    <source>
        <strain evidence="1">CGMCC 1.12777</strain>
    </source>
</reference>
<keyword evidence="2" id="KW-1185">Reference proteome</keyword>
<dbReference type="Pfam" id="PF10842">
    <property type="entry name" value="DUF2642"/>
    <property type="match status" value="1"/>
</dbReference>
<evidence type="ECO:0000313" key="1">
    <source>
        <dbReference type="EMBL" id="GGH81442.1"/>
    </source>
</evidence>
<dbReference type="InterPro" id="IPR020139">
    <property type="entry name" value="DUF2642"/>
</dbReference>
<organism evidence="1 2">
    <name type="scientific">Pullulanibacillus pueri</name>
    <dbReference type="NCBI Taxonomy" id="1437324"/>
    <lineage>
        <taxon>Bacteria</taxon>
        <taxon>Bacillati</taxon>
        <taxon>Bacillota</taxon>
        <taxon>Bacilli</taxon>
        <taxon>Bacillales</taxon>
        <taxon>Sporolactobacillaceae</taxon>
        <taxon>Pullulanibacillus</taxon>
    </lineage>
</organism>
<dbReference type="AlphaFoldDB" id="A0A8J3EM70"/>